<evidence type="ECO:0000313" key="2">
    <source>
        <dbReference type="EMBL" id="KAK4318391.1"/>
    </source>
</evidence>
<dbReference type="Proteomes" id="UP001292094">
    <property type="component" value="Unassembled WGS sequence"/>
</dbReference>
<comment type="caution">
    <text evidence="2">The sequence shown here is derived from an EMBL/GenBank/DDBJ whole genome shotgun (WGS) entry which is preliminary data.</text>
</comment>
<reference evidence="2" key="1">
    <citation type="submission" date="2023-11" db="EMBL/GenBank/DDBJ databases">
        <title>Genome assemblies of two species of porcelain crab, Petrolisthes cinctipes and Petrolisthes manimaculis (Anomura: Porcellanidae).</title>
        <authorList>
            <person name="Angst P."/>
        </authorList>
    </citation>
    <scope>NUCLEOTIDE SEQUENCE</scope>
    <source>
        <strain evidence="2">PB745_02</strain>
        <tissue evidence="2">Gill</tissue>
    </source>
</reference>
<sequence length="90" mass="9463">MGCKEGGSEGGLQGGKEGGNTPEPSQEDYREGCLLVLPLHTGVETEGKDDSQTSSTKPFLPKGSSTSPIPHLTCRSHRALSYPQYSSSPV</sequence>
<name>A0AAE1Q1E6_9EUCA</name>
<feature type="region of interest" description="Disordered" evidence="1">
    <location>
        <begin position="1"/>
        <end position="90"/>
    </location>
</feature>
<feature type="compositionally biased region" description="Gly residues" evidence="1">
    <location>
        <begin position="1"/>
        <end position="18"/>
    </location>
</feature>
<accession>A0AAE1Q1E6</accession>
<evidence type="ECO:0000256" key="1">
    <source>
        <dbReference type="SAM" id="MobiDB-lite"/>
    </source>
</evidence>
<dbReference type="EMBL" id="JAWZYT010000839">
    <property type="protein sequence ID" value="KAK4318391.1"/>
    <property type="molecule type" value="Genomic_DNA"/>
</dbReference>
<evidence type="ECO:0000313" key="3">
    <source>
        <dbReference type="Proteomes" id="UP001292094"/>
    </source>
</evidence>
<gene>
    <name evidence="2" type="ORF">Pmani_010587</name>
</gene>
<organism evidence="2 3">
    <name type="scientific">Petrolisthes manimaculis</name>
    <dbReference type="NCBI Taxonomy" id="1843537"/>
    <lineage>
        <taxon>Eukaryota</taxon>
        <taxon>Metazoa</taxon>
        <taxon>Ecdysozoa</taxon>
        <taxon>Arthropoda</taxon>
        <taxon>Crustacea</taxon>
        <taxon>Multicrustacea</taxon>
        <taxon>Malacostraca</taxon>
        <taxon>Eumalacostraca</taxon>
        <taxon>Eucarida</taxon>
        <taxon>Decapoda</taxon>
        <taxon>Pleocyemata</taxon>
        <taxon>Anomura</taxon>
        <taxon>Galatheoidea</taxon>
        <taxon>Porcellanidae</taxon>
        <taxon>Petrolisthes</taxon>
    </lineage>
</organism>
<proteinExistence type="predicted"/>
<dbReference type="AlphaFoldDB" id="A0AAE1Q1E6"/>
<protein>
    <submittedName>
        <fullName evidence="2">Uncharacterized protein</fullName>
    </submittedName>
</protein>
<keyword evidence="3" id="KW-1185">Reference proteome</keyword>
<feature type="compositionally biased region" description="Polar residues" evidence="1">
    <location>
        <begin position="52"/>
        <end position="68"/>
    </location>
</feature>